<sequence length="198" mass="21917">MSNLNTLTSKIIEDANKKAEQLLAEARSNEKNIIDKSIAQAEKEGDFLIEKAKVESKTRSERVLSNAQLTVRNMKLEAKQQVLNNTFALAVEELSKISAEDHAKFIKESILSLPIDGDEEIIVGMNNSAVTPNLMLEINTELKKAGKLGTLKLSLEKREMKGGFVLAKAGIEINNTFEALVNSFRDELEAEVARALFN</sequence>
<dbReference type="InterPro" id="IPR038495">
    <property type="entry name" value="ATPase_E_C"/>
</dbReference>
<keyword evidence="5" id="KW-0175">Coiled coil</keyword>
<dbReference type="Proteomes" id="UP000184447">
    <property type="component" value="Unassembled WGS sequence"/>
</dbReference>
<feature type="coiled-coil region" evidence="5">
    <location>
        <begin position="9"/>
        <end position="36"/>
    </location>
</feature>
<dbReference type="AlphaFoldDB" id="A0A1M5RG04"/>
<dbReference type="GO" id="GO:0046933">
    <property type="term" value="F:proton-transporting ATP synthase activity, rotational mechanism"/>
    <property type="evidence" value="ECO:0007669"/>
    <property type="project" value="UniProtKB-UniRule"/>
</dbReference>
<keyword evidence="4" id="KW-0066">ATP synthesis</keyword>
<evidence type="ECO:0000256" key="2">
    <source>
        <dbReference type="ARBA" id="ARBA00022448"/>
    </source>
</evidence>
<dbReference type="Pfam" id="PF01991">
    <property type="entry name" value="vATP-synt_E"/>
    <property type="match status" value="1"/>
</dbReference>
<reference evidence="6 7" key="1">
    <citation type="submission" date="2016-11" db="EMBL/GenBank/DDBJ databases">
        <authorList>
            <person name="Jaros S."/>
            <person name="Januszkiewicz K."/>
            <person name="Wedrychowicz H."/>
        </authorList>
    </citation>
    <scope>NUCLEOTIDE SEQUENCE [LARGE SCALE GENOMIC DNA]</scope>
    <source>
        <strain evidence="6 7">DSM 8605</strain>
    </source>
</reference>
<evidence type="ECO:0000256" key="3">
    <source>
        <dbReference type="ARBA" id="ARBA00023065"/>
    </source>
</evidence>
<dbReference type="HAMAP" id="MF_00311">
    <property type="entry name" value="ATP_synth_E_arch"/>
    <property type="match status" value="1"/>
</dbReference>
<comment type="function">
    <text evidence="4">Produces ATP from ADP in the presence of a proton gradient across the membrane.</text>
</comment>
<keyword evidence="7" id="KW-1185">Reference proteome</keyword>
<keyword evidence="2 4" id="KW-0813">Transport</keyword>
<name>A0A1M5RG04_9CLOT</name>
<dbReference type="STRING" id="1121316.SAMN02745207_00510"/>
<accession>A0A1M5RG04</accession>
<evidence type="ECO:0000256" key="4">
    <source>
        <dbReference type="HAMAP-Rule" id="MF_00311"/>
    </source>
</evidence>
<dbReference type="GO" id="GO:0005524">
    <property type="term" value="F:ATP binding"/>
    <property type="evidence" value="ECO:0007669"/>
    <property type="project" value="UniProtKB-UniRule"/>
</dbReference>
<evidence type="ECO:0000256" key="5">
    <source>
        <dbReference type="SAM" id="Coils"/>
    </source>
</evidence>
<proteinExistence type="inferred from homology"/>
<organism evidence="6 7">
    <name type="scientific">Clostridium grantii DSM 8605</name>
    <dbReference type="NCBI Taxonomy" id="1121316"/>
    <lineage>
        <taxon>Bacteria</taxon>
        <taxon>Bacillati</taxon>
        <taxon>Bacillota</taxon>
        <taxon>Clostridia</taxon>
        <taxon>Eubacteriales</taxon>
        <taxon>Clostridiaceae</taxon>
        <taxon>Clostridium</taxon>
    </lineage>
</organism>
<comment type="similarity">
    <text evidence="1 4">Belongs to the V-ATPase E subunit family.</text>
</comment>
<dbReference type="GO" id="GO:0046961">
    <property type="term" value="F:proton-transporting ATPase activity, rotational mechanism"/>
    <property type="evidence" value="ECO:0007669"/>
    <property type="project" value="InterPro"/>
</dbReference>
<evidence type="ECO:0000313" key="6">
    <source>
        <dbReference type="EMBL" id="SHH25191.1"/>
    </source>
</evidence>
<dbReference type="Gene3D" id="3.30.2320.30">
    <property type="entry name" value="ATP synthase, E subunit, C-terminal"/>
    <property type="match status" value="1"/>
</dbReference>
<dbReference type="SUPFAM" id="SSF160527">
    <property type="entry name" value="V-type ATPase subunit E-like"/>
    <property type="match status" value="1"/>
</dbReference>
<dbReference type="EMBL" id="FQXM01000003">
    <property type="protein sequence ID" value="SHH25191.1"/>
    <property type="molecule type" value="Genomic_DNA"/>
</dbReference>
<keyword evidence="4" id="KW-0375">Hydrogen ion transport</keyword>
<protein>
    <recommendedName>
        <fullName evidence="4">V-type proton ATPase subunit E</fullName>
    </recommendedName>
    <alternativeName>
        <fullName evidence="4">V-ATPase subunit E</fullName>
    </alternativeName>
</protein>
<evidence type="ECO:0000256" key="1">
    <source>
        <dbReference type="ARBA" id="ARBA00005901"/>
    </source>
</evidence>
<dbReference type="InterPro" id="IPR002842">
    <property type="entry name" value="ATPase_V1_Esu"/>
</dbReference>
<dbReference type="GO" id="GO:0033178">
    <property type="term" value="C:proton-transporting two-sector ATPase complex, catalytic domain"/>
    <property type="evidence" value="ECO:0007669"/>
    <property type="project" value="InterPro"/>
</dbReference>
<dbReference type="GO" id="GO:0042777">
    <property type="term" value="P:proton motive force-driven plasma membrane ATP synthesis"/>
    <property type="evidence" value="ECO:0007669"/>
    <property type="project" value="UniProtKB-UniRule"/>
</dbReference>
<dbReference type="RefSeq" id="WP_073336674.1">
    <property type="nucleotide sequence ID" value="NZ_FQXM01000003.1"/>
</dbReference>
<evidence type="ECO:0000313" key="7">
    <source>
        <dbReference type="Proteomes" id="UP000184447"/>
    </source>
</evidence>
<gene>
    <name evidence="4" type="primary">atpE</name>
    <name evidence="6" type="ORF">SAMN02745207_00510</name>
</gene>
<dbReference type="OrthoDB" id="1749765at2"/>
<keyword evidence="3 4" id="KW-0406">Ion transport</keyword>